<dbReference type="PRINTS" id="PR00463">
    <property type="entry name" value="EP450I"/>
</dbReference>
<dbReference type="PANTHER" id="PTHR47955:SF9">
    <property type="entry name" value="PREMNASPIRODIENE OXYGENASE-LIKE"/>
    <property type="match status" value="1"/>
</dbReference>
<keyword evidence="6" id="KW-0256">Endoplasmic reticulum</keyword>
<protein>
    <recommendedName>
        <fullName evidence="18">Cytochrome P450</fullName>
    </recommendedName>
</protein>
<keyword evidence="11 15" id="KW-0503">Monooxygenase</keyword>
<dbReference type="CDD" id="cd11072">
    <property type="entry name" value="CYP71-like"/>
    <property type="match status" value="1"/>
</dbReference>
<dbReference type="PRINTS" id="PR00385">
    <property type="entry name" value="P450"/>
</dbReference>
<evidence type="ECO:0000256" key="5">
    <source>
        <dbReference type="ARBA" id="ARBA00022723"/>
    </source>
</evidence>
<reference evidence="16" key="2">
    <citation type="submission" date="2022-03" db="EMBL/GenBank/DDBJ databases">
        <title>Draft title - Genomic analysis of global carrot germplasm unveils the trajectory of domestication and the origin of high carotenoid orange carrot.</title>
        <authorList>
            <person name="Iorizzo M."/>
            <person name="Ellison S."/>
            <person name="Senalik D."/>
            <person name="Macko-Podgorni A."/>
            <person name="Grzebelus D."/>
            <person name="Bostan H."/>
            <person name="Rolling W."/>
            <person name="Curaba J."/>
            <person name="Simon P."/>
        </authorList>
    </citation>
    <scope>NUCLEOTIDE SEQUENCE</scope>
    <source>
        <tissue evidence="16">Leaf</tissue>
    </source>
</reference>
<dbReference type="AlphaFoldDB" id="A0AAF0XIE0"/>
<name>A0AAF0XIE0_DAUCS</name>
<dbReference type="FunFam" id="1.10.630.10:FF:000043">
    <property type="entry name" value="Cytochrome P450 99A2"/>
    <property type="match status" value="1"/>
</dbReference>
<evidence type="ECO:0000256" key="10">
    <source>
        <dbReference type="ARBA" id="ARBA00023004"/>
    </source>
</evidence>
<keyword evidence="7" id="KW-0492">Microsome</keyword>
<organism evidence="16 17">
    <name type="scientific">Daucus carota subsp. sativus</name>
    <name type="common">Carrot</name>
    <dbReference type="NCBI Taxonomy" id="79200"/>
    <lineage>
        <taxon>Eukaryota</taxon>
        <taxon>Viridiplantae</taxon>
        <taxon>Streptophyta</taxon>
        <taxon>Embryophyta</taxon>
        <taxon>Tracheophyta</taxon>
        <taxon>Spermatophyta</taxon>
        <taxon>Magnoliopsida</taxon>
        <taxon>eudicotyledons</taxon>
        <taxon>Gunneridae</taxon>
        <taxon>Pentapetalae</taxon>
        <taxon>asterids</taxon>
        <taxon>campanulids</taxon>
        <taxon>Apiales</taxon>
        <taxon>Apiaceae</taxon>
        <taxon>Apioideae</taxon>
        <taxon>Scandiceae</taxon>
        <taxon>Daucinae</taxon>
        <taxon>Daucus</taxon>
        <taxon>Daucus sect. Daucus</taxon>
    </lineage>
</organism>
<evidence type="ECO:0000256" key="2">
    <source>
        <dbReference type="ARBA" id="ARBA00010617"/>
    </source>
</evidence>
<comment type="subcellular location">
    <subcellularLocation>
        <location evidence="1">Microsome membrane</location>
        <topology evidence="1">Single-pass membrane protein</topology>
    </subcellularLocation>
</comment>
<dbReference type="PROSITE" id="PS00086">
    <property type="entry name" value="CYTOCHROME_P450"/>
    <property type="match status" value="1"/>
</dbReference>
<keyword evidence="9 15" id="KW-0560">Oxidoreductase</keyword>
<evidence type="ECO:0000256" key="9">
    <source>
        <dbReference type="ARBA" id="ARBA00023002"/>
    </source>
</evidence>
<dbReference type="InterPro" id="IPR002401">
    <property type="entry name" value="Cyt_P450_E_grp-I"/>
</dbReference>
<gene>
    <name evidence="16" type="ORF">DCAR_0727021</name>
</gene>
<dbReference type="SUPFAM" id="SSF48264">
    <property type="entry name" value="Cytochrome P450"/>
    <property type="match status" value="1"/>
</dbReference>
<dbReference type="EMBL" id="CP093349">
    <property type="protein sequence ID" value="WOH07589.1"/>
    <property type="molecule type" value="Genomic_DNA"/>
</dbReference>
<sequence length="509" mass="57664">MELPSPFSILSSLIFVIFFVSLLKKSRRKSKSNLPPGPRKLPLIGNMHQVAGKIPHLVLRELAQECGPLMHLQLGEISAIVISNPRVAKEVLKTNDLACADRPELILTTIILKNCRDIVLALYGDYWRQMRKICTLELLSANKVRSFRAIRQDETWQLHQSIRSSIQSGSLVNISDLVGKLANAITCRSTIGEKCKYQDELVECVEEIAHLGSGFFMADMFRSIKFLPLITGMKPALERIRRKLDVIFDYIIKEHEQKLRNRKEGSEVVAEEEDLVDVLLRINQTQRLEFPISSNDIQGLVLDMFTAGTDTSSAVLEWTMSELMKNPKVMKKLQAEVREVGNGKERIDETDIPRMSYLKLVVKEALRLHAPVPLLLPRECRKECEIDGYTIPVGTKVIVNAWAIGRDPEYWPNADSFIPERFENSSVDYTGANYEFIPFGAGRRMCAGISFGVATVELPLAQLVYSFDWKLPNEMKPEDLDMDETNAATSKRKNNLLLIATDYPIRSVN</sequence>
<evidence type="ECO:0000256" key="6">
    <source>
        <dbReference type="ARBA" id="ARBA00022824"/>
    </source>
</evidence>
<keyword evidence="12" id="KW-0472">Membrane</keyword>
<evidence type="ECO:0000256" key="13">
    <source>
        <dbReference type="ARBA" id="ARBA00058314"/>
    </source>
</evidence>
<dbReference type="KEGG" id="dcr:108193281"/>
<dbReference type="GO" id="GO:0020037">
    <property type="term" value="F:heme binding"/>
    <property type="evidence" value="ECO:0007669"/>
    <property type="project" value="InterPro"/>
</dbReference>
<comment type="cofactor">
    <cofactor evidence="14">
        <name>heme</name>
        <dbReference type="ChEBI" id="CHEBI:30413"/>
    </cofactor>
</comment>
<feature type="binding site" description="axial binding residue" evidence="14">
    <location>
        <position position="446"/>
    </location>
    <ligand>
        <name>heme</name>
        <dbReference type="ChEBI" id="CHEBI:30413"/>
    </ligand>
    <ligandPart>
        <name>Fe</name>
        <dbReference type="ChEBI" id="CHEBI:18248"/>
    </ligandPart>
</feature>
<dbReference type="GO" id="GO:0005506">
    <property type="term" value="F:iron ion binding"/>
    <property type="evidence" value="ECO:0007669"/>
    <property type="project" value="InterPro"/>
</dbReference>
<keyword evidence="8" id="KW-1133">Transmembrane helix</keyword>
<evidence type="ECO:0000256" key="14">
    <source>
        <dbReference type="PIRSR" id="PIRSR602401-1"/>
    </source>
</evidence>
<keyword evidence="10 14" id="KW-0408">Iron</keyword>
<evidence type="ECO:0000256" key="12">
    <source>
        <dbReference type="ARBA" id="ARBA00023136"/>
    </source>
</evidence>
<evidence type="ECO:0000256" key="8">
    <source>
        <dbReference type="ARBA" id="ARBA00022989"/>
    </source>
</evidence>
<dbReference type="Proteomes" id="UP000077755">
    <property type="component" value="Chromosome 7"/>
</dbReference>
<evidence type="ECO:0000313" key="16">
    <source>
        <dbReference type="EMBL" id="WOH07589.1"/>
    </source>
</evidence>
<accession>A0AAF0XIE0</accession>
<dbReference type="GO" id="GO:0051762">
    <property type="term" value="P:sesquiterpene biosynthetic process"/>
    <property type="evidence" value="ECO:0007669"/>
    <property type="project" value="UniProtKB-ARBA"/>
</dbReference>
<dbReference type="InterPro" id="IPR017972">
    <property type="entry name" value="Cyt_P450_CS"/>
</dbReference>
<keyword evidence="5 14" id="KW-0479">Metal-binding</keyword>
<evidence type="ECO:0000313" key="17">
    <source>
        <dbReference type="Proteomes" id="UP000077755"/>
    </source>
</evidence>
<reference evidence="16" key="1">
    <citation type="journal article" date="2016" name="Nat. Genet.">
        <title>A high-quality carrot genome assembly provides new insights into carotenoid accumulation and asterid genome evolution.</title>
        <authorList>
            <person name="Iorizzo M."/>
            <person name="Ellison S."/>
            <person name="Senalik D."/>
            <person name="Zeng P."/>
            <person name="Satapoomin P."/>
            <person name="Huang J."/>
            <person name="Bowman M."/>
            <person name="Iovene M."/>
            <person name="Sanseverino W."/>
            <person name="Cavagnaro P."/>
            <person name="Yildiz M."/>
            <person name="Macko-Podgorni A."/>
            <person name="Moranska E."/>
            <person name="Grzebelus E."/>
            <person name="Grzebelus D."/>
            <person name="Ashrafi H."/>
            <person name="Zheng Z."/>
            <person name="Cheng S."/>
            <person name="Spooner D."/>
            <person name="Van Deynze A."/>
            <person name="Simon P."/>
        </authorList>
    </citation>
    <scope>NUCLEOTIDE SEQUENCE</scope>
    <source>
        <tissue evidence="16">Leaf</tissue>
    </source>
</reference>
<dbReference type="Pfam" id="PF00067">
    <property type="entry name" value="p450"/>
    <property type="match status" value="1"/>
</dbReference>
<evidence type="ECO:0000256" key="11">
    <source>
        <dbReference type="ARBA" id="ARBA00023033"/>
    </source>
</evidence>
<evidence type="ECO:0000256" key="3">
    <source>
        <dbReference type="ARBA" id="ARBA00022617"/>
    </source>
</evidence>
<dbReference type="PANTHER" id="PTHR47955">
    <property type="entry name" value="CYTOCHROME P450 FAMILY 71 PROTEIN"/>
    <property type="match status" value="1"/>
</dbReference>
<evidence type="ECO:0000256" key="1">
    <source>
        <dbReference type="ARBA" id="ARBA00004111"/>
    </source>
</evidence>
<evidence type="ECO:0000256" key="4">
    <source>
        <dbReference type="ARBA" id="ARBA00022692"/>
    </source>
</evidence>
<evidence type="ECO:0000256" key="15">
    <source>
        <dbReference type="RuleBase" id="RU000461"/>
    </source>
</evidence>
<comment type="function">
    <text evidence="13">Probable heme-thiolate monooxygenase.</text>
</comment>
<keyword evidence="3 14" id="KW-0349">Heme</keyword>
<keyword evidence="4" id="KW-0812">Transmembrane</keyword>
<keyword evidence="17" id="KW-1185">Reference proteome</keyword>
<dbReference type="InterPro" id="IPR001128">
    <property type="entry name" value="Cyt_P450"/>
</dbReference>
<dbReference type="GO" id="GO:0004497">
    <property type="term" value="F:monooxygenase activity"/>
    <property type="evidence" value="ECO:0007669"/>
    <property type="project" value="UniProtKB-KW"/>
</dbReference>
<dbReference type="InterPro" id="IPR036396">
    <property type="entry name" value="Cyt_P450_sf"/>
</dbReference>
<evidence type="ECO:0000256" key="7">
    <source>
        <dbReference type="ARBA" id="ARBA00022848"/>
    </source>
</evidence>
<proteinExistence type="inferred from homology"/>
<dbReference type="Gene3D" id="1.10.630.10">
    <property type="entry name" value="Cytochrome P450"/>
    <property type="match status" value="1"/>
</dbReference>
<comment type="similarity">
    <text evidence="2 15">Belongs to the cytochrome P450 family.</text>
</comment>
<evidence type="ECO:0008006" key="18">
    <source>
        <dbReference type="Google" id="ProtNLM"/>
    </source>
</evidence>
<dbReference type="GO" id="GO:0016705">
    <property type="term" value="F:oxidoreductase activity, acting on paired donors, with incorporation or reduction of molecular oxygen"/>
    <property type="evidence" value="ECO:0007669"/>
    <property type="project" value="InterPro"/>
</dbReference>